<dbReference type="Gene3D" id="3.30.1660.40">
    <property type="entry name" value="FlgT, N-terminal domain"/>
    <property type="match status" value="1"/>
</dbReference>
<proteinExistence type="predicted"/>
<dbReference type="STRING" id="1396821.SAMN05444515_11014"/>
<gene>
    <name evidence="2" type="ORF">SAMN05444515_11014</name>
</gene>
<dbReference type="Gene3D" id="3.40.50.10610">
    <property type="entry name" value="ABC-type transport auxiliary lipoprotein component"/>
    <property type="match status" value="1"/>
</dbReference>
<evidence type="ECO:0000313" key="3">
    <source>
        <dbReference type="Proteomes" id="UP000199256"/>
    </source>
</evidence>
<reference evidence="3" key="1">
    <citation type="submission" date="2016-10" db="EMBL/GenBank/DDBJ databases">
        <authorList>
            <person name="Varghese N."/>
            <person name="Submissions S."/>
        </authorList>
    </citation>
    <scope>NUCLEOTIDE SEQUENCE [LARGE SCALE GENOMIC DNA]</scope>
    <source>
        <strain evidence="3">DSM 241</strain>
    </source>
</reference>
<keyword evidence="2" id="KW-0969">Cilium</keyword>
<evidence type="ECO:0000313" key="2">
    <source>
        <dbReference type="EMBL" id="SEL13432.1"/>
    </source>
</evidence>
<dbReference type="AlphaFoldDB" id="A0A1H7MQB7"/>
<dbReference type="EMBL" id="FOAA01000010">
    <property type="protein sequence ID" value="SEL13432.1"/>
    <property type="molecule type" value="Genomic_DNA"/>
</dbReference>
<name>A0A1H7MQB7_9GAMM</name>
<sequence>MRGFVLIVLLWWPALVVGEAIVAEGVASTTIQSVPEARREALKDALWSASSQSGTTIRGEIRLSQGVVVSDDSRFRIGTHVSRYEVISEGQEGDLYRVQVRVEETQTGCGALAGMRIGAVSFPLLKPHQHTLMGVTGVEMGVPNEILHRVGVNTPLEVHRAAHRRLFPPLNGNLPNPRSDRVRERARGIAAELGVDFLVAGLVLDIGYESVGMLRNRHSRRAEVEVYLFKAESGELMGQRRAARESRGDVLVSSRVSFGSQRFYESDYGEGFGWVMDTLSQEILSTLNCPPRRDSQR</sequence>
<evidence type="ECO:0000259" key="1">
    <source>
        <dbReference type="Pfam" id="PF16548"/>
    </source>
</evidence>
<dbReference type="InterPro" id="IPR032370">
    <property type="entry name" value="FlgT_N"/>
</dbReference>
<accession>A0A1H7MQB7</accession>
<protein>
    <submittedName>
        <fullName evidence="2">Flagellar assembly protein T, N-terminal domain</fullName>
    </submittedName>
</protein>
<feature type="domain" description="Flagellar assembly protein T N-terminal" evidence="1">
    <location>
        <begin position="23"/>
        <end position="103"/>
    </location>
</feature>
<dbReference type="Proteomes" id="UP000199256">
    <property type="component" value="Unassembled WGS sequence"/>
</dbReference>
<dbReference type="Pfam" id="PF16548">
    <property type="entry name" value="FlgT_N"/>
    <property type="match status" value="1"/>
</dbReference>
<keyword evidence="3" id="KW-1185">Reference proteome</keyword>
<keyword evidence="2" id="KW-0282">Flagellum</keyword>
<organism evidence="2 3">
    <name type="scientific">Ectothiorhodospira marina</name>
    <dbReference type="NCBI Taxonomy" id="1396821"/>
    <lineage>
        <taxon>Bacteria</taxon>
        <taxon>Pseudomonadati</taxon>
        <taxon>Pseudomonadota</taxon>
        <taxon>Gammaproteobacteria</taxon>
        <taxon>Chromatiales</taxon>
        <taxon>Ectothiorhodospiraceae</taxon>
        <taxon>Ectothiorhodospira</taxon>
    </lineage>
</organism>
<dbReference type="InterPro" id="IPR038180">
    <property type="entry name" value="FlgT_N_sf"/>
</dbReference>
<dbReference type="OrthoDB" id="8778507at2"/>
<keyword evidence="2" id="KW-0966">Cell projection</keyword>